<evidence type="ECO:0000313" key="3">
    <source>
        <dbReference type="Proteomes" id="UP000324767"/>
    </source>
</evidence>
<gene>
    <name evidence="2" type="ORF">FRX48_07047</name>
</gene>
<accession>A0A5M8PJB0</accession>
<organism evidence="2 3">
    <name type="scientific">Lasallia pustulata</name>
    <dbReference type="NCBI Taxonomy" id="136370"/>
    <lineage>
        <taxon>Eukaryota</taxon>
        <taxon>Fungi</taxon>
        <taxon>Dikarya</taxon>
        <taxon>Ascomycota</taxon>
        <taxon>Pezizomycotina</taxon>
        <taxon>Lecanoromycetes</taxon>
        <taxon>OSLEUM clade</taxon>
        <taxon>Umbilicariomycetidae</taxon>
        <taxon>Umbilicariales</taxon>
        <taxon>Umbilicariaceae</taxon>
        <taxon>Lasallia</taxon>
    </lineage>
</organism>
<protein>
    <submittedName>
        <fullName evidence="2">Uncharacterized protein</fullName>
    </submittedName>
</protein>
<evidence type="ECO:0000256" key="1">
    <source>
        <dbReference type="SAM" id="MobiDB-lite"/>
    </source>
</evidence>
<feature type="compositionally biased region" description="Basic and acidic residues" evidence="1">
    <location>
        <begin position="63"/>
        <end position="84"/>
    </location>
</feature>
<reference evidence="2 3" key="1">
    <citation type="submission" date="2019-09" db="EMBL/GenBank/DDBJ databases">
        <title>The hologenome of the rock-dwelling lichen Lasallia pustulata.</title>
        <authorList>
            <person name="Greshake Tzovaras B."/>
            <person name="Segers F."/>
            <person name="Bicker A."/>
            <person name="Dal Grande F."/>
            <person name="Otte J."/>
            <person name="Hankeln T."/>
            <person name="Schmitt I."/>
            <person name="Ebersberger I."/>
        </authorList>
    </citation>
    <scope>NUCLEOTIDE SEQUENCE [LARGE SCALE GENOMIC DNA]</scope>
    <source>
        <strain evidence="2">A1-1</strain>
    </source>
</reference>
<name>A0A5M8PJB0_9LECA</name>
<evidence type="ECO:0000313" key="2">
    <source>
        <dbReference type="EMBL" id="KAA6409493.1"/>
    </source>
</evidence>
<dbReference type="AlphaFoldDB" id="A0A5M8PJB0"/>
<dbReference type="Proteomes" id="UP000324767">
    <property type="component" value="Unassembled WGS sequence"/>
</dbReference>
<sequence>MFPAAIHQSALPPQHRRQIFLPLPRTLPVSPRSPYELKKGNKEIRNRRRSSGHSGCARPRLPRSVDEGRGAQREEETKERKSDDGVAATQRARTVEEEGFGGVGFSREGFWVGKSPPLGWRDGDMQNGRIEVCNRRVGTDGTRSARVRS</sequence>
<proteinExistence type="predicted"/>
<feature type="compositionally biased region" description="Basic and acidic residues" evidence="1">
    <location>
        <begin position="35"/>
        <end position="44"/>
    </location>
</feature>
<comment type="caution">
    <text evidence="2">The sequence shown here is derived from an EMBL/GenBank/DDBJ whole genome shotgun (WGS) entry which is preliminary data.</text>
</comment>
<dbReference type="EMBL" id="VXIT01000011">
    <property type="protein sequence ID" value="KAA6409493.1"/>
    <property type="molecule type" value="Genomic_DNA"/>
</dbReference>
<feature type="region of interest" description="Disordered" evidence="1">
    <location>
        <begin position="23"/>
        <end position="103"/>
    </location>
</feature>